<dbReference type="OrthoDB" id="786873at2759"/>
<gene>
    <name evidence="2" type="ORF">KFK09_021672</name>
</gene>
<accession>A0A8T3AQM7</accession>
<sequence>MPTMTRKGNIKRVGFSPHELGDYRTVITLKSCLDSEAIVRACPSSNAAARRKHNNMQKGTSSSSSPASRIFQSVSANMARAIRHLFAKKRSLASSSGGHADQITSNQSSTINFVPHRDSHHSEAFEDCIEFINSSYRKSV</sequence>
<proteinExistence type="predicted"/>
<dbReference type="AlphaFoldDB" id="A0A8T3AQM7"/>
<organism evidence="2 3">
    <name type="scientific">Dendrobium nobile</name>
    <name type="common">Orchid</name>
    <dbReference type="NCBI Taxonomy" id="94219"/>
    <lineage>
        <taxon>Eukaryota</taxon>
        <taxon>Viridiplantae</taxon>
        <taxon>Streptophyta</taxon>
        <taxon>Embryophyta</taxon>
        <taxon>Tracheophyta</taxon>
        <taxon>Spermatophyta</taxon>
        <taxon>Magnoliopsida</taxon>
        <taxon>Liliopsida</taxon>
        <taxon>Asparagales</taxon>
        <taxon>Orchidaceae</taxon>
        <taxon>Epidendroideae</taxon>
        <taxon>Malaxideae</taxon>
        <taxon>Dendrobiinae</taxon>
        <taxon>Dendrobium</taxon>
    </lineage>
</organism>
<dbReference type="PANTHER" id="PTHR34355:SF1">
    <property type="entry name" value="JOSEPHIN-LIKE PROTEIN"/>
    <property type="match status" value="1"/>
</dbReference>
<dbReference type="EMBL" id="JAGYWB010000015">
    <property type="protein sequence ID" value="KAI0498430.1"/>
    <property type="molecule type" value="Genomic_DNA"/>
</dbReference>
<evidence type="ECO:0000256" key="1">
    <source>
        <dbReference type="SAM" id="MobiDB-lite"/>
    </source>
</evidence>
<evidence type="ECO:0000313" key="3">
    <source>
        <dbReference type="Proteomes" id="UP000829196"/>
    </source>
</evidence>
<name>A0A8T3AQM7_DENNO</name>
<feature type="compositionally biased region" description="Polar residues" evidence="1">
    <location>
        <begin position="56"/>
        <end position="69"/>
    </location>
</feature>
<dbReference type="Proteomes" id="UP000829196">
    <property type="component" value="Unassembled WGS sequence"/>
</dbReference>
<evidence type="ECO:0000313" key="2">
    <source>
        <dbReference type="EMBL" id="KAI0498430.1"/>
    </source>
</evidence>
<evidence type="ECO:0008006" key="4">
    <source>
        <dbReference type="Google" id="ProtNLM"/>
    </source>
</evidence>
<dbReference type="PANTHER" id="PTHR34355">
    <property type="entry name" value="JOSEPHIN-LIKE PROTEIN"/>
    <property type="match status" value="1"/>
</dbReference>
<feature type="region of interest" description="Disordered" evidence="1">
    <location>
        <begin position="45"/>
        <end position="69"/>
    </location>
</feature>
<keyword evidence="3" id="KW-1185">Reference proteome</keyword>
<protein>
    <recommendedName>
        <fullName evidence="4">Josephin-like protein</fullName>
    </recommendedName>
</protein>
<reference evidence="2" key="1">
    <citation type="journal article" date="2022" name="Front. Genet.">
        <title>Chromosome-Scale Assembly of the Dendrobium nobile Genome Provides Insights Into the Molecular Mechanism of the Biosynthesis of the Medicinal Active Ingredient of Dendrobium.</title>
        <authorList>
            <person name="Xu Q."/>
            <person name="Niu S.-C."/>
            <person name="Li K.-L."/>
            <person name="Zheng P.-J."/>
            <person name="Zhang X.-J."/>
            <person name="Jia Y."/>
            <person name="Liu Y."/>
            <person name="Niu Y.-X."/>
            <person name="Yu L.-H."/>
            <person name="Chen D.-F."/>
            <person name="Zhang G.-Q."/>
        </authorList>
    </citation>
    <scope>NUCLEOTIDE SEQUENCE</scope>
    <source>
        <tissue evidence="2">Leaf</tissue>
    </source>
</reference>
<comment type="caution">
    <text evidence="2">The sequence shown here is derived from an EMBL/GenBank/DDBJ whole genome shotgun (WGS) entry which is preliminary data.</text>
</comment>